<evidence type="ECO:0000256" key="1">
    <source>
        <dbReference type="SAM" id="Coils"/>
    </source>
</evidence>
<sequence length="293" mass="33439">MKETPYELLEDDQKKKLGKNNEAKMTLHNALPRKEYESVFMCKTAKETAIEEAKDLAILPLDKLVGNLKVYEMILKNDGRVSKTTTTDKVKSLALKAKVTREKTSDDRDGQDDKDVDKEEEAKAFNLMARNFRNFFRKGNQVGQGNQFGNGGNRFGKGRSNSFGNKGGESSKQKGACSNCWIEGHFSSECRKLKENKSFVGGSWSDSEEEDEYQHDATCLMEIETQEVVSKPSSSNYDLIIIDLRKENEELLRFNKEFAKTYEKLLKEKRSLEKENSKLSSKINDLEIEVKKL</sequence>
<evidence type="ECO:0000313" key="3">
    <source>
        <dbReference type="EMBL" id="GEU54170.1"/>
    </source>
</evidence>
<dbReference type="GO" id="GO:0008270">
    <property type="term" value="F:zinc ion binding"/>
    <property type="evidence" value="ECO:0007669"/>
    <property type="project" value="InterPro"/>
</dbReference>
<protein>
    <recommendedName>
        <fullName evidence="4">UBN2 domain-containing protein</fullName>
    </recommendedName>
</protein>
<evidence type="ECO:0000256" key="2">
    <source>
        <dbReference type="SAM" id="MobiDB-lite"/>
    </source>
</evidence>
<dbReference type="InterPro" id="IPR036875">
    <property type="entry name" value="Znf_CCHC_sf"/>
</dbReference>
<dbReference type="GO" id="GO:0003676">
    <property type="term" value="F:nucleic acid binding"/>
    <property type="evidence" value="ECO:0007669"/>
    <property type="project" value="InterPro"/>
</dbReference>
<comment type="caution">
    <text evidence="3">The sequence shown here is derived from an EMBL/GenBank/DDBJ whole genome shotgun (WGS) entry which is preliminary data.</text>
</comment>
<dbReference type="AlphaFoldDB" id="A0A6L2KZE0"/>
<feature type="compositionally biased region" description="Gly residues" evidence="2">
    <location>
        <begin position="146"/>
        <end position="155"/>
    </location>
</feature>
<keyword evidence="1" id="KW-0175">Coiled coil</keyword>
<feature type="region of interest" description="Disordered" evidence="2">
    <location>
        <begin position="98"/>
        <end position="117"/>
    </location>
</feature>
<accession>A0A6L2KZE0</accession>
<proteinExistence type="predicted"/>
<feature type="coiled-coil region" evidence="1">
    <location>
        <begin position="255"/>
        <end position="289"/>
    </location>
</feature>
<gene>
    <name evidence="3" type="ORF">Tci_026148</name>
</gene>
<organism evidence="3">
    <name type="scientific">Tanacetum cinerariifolium</name>
    <name type="common">Dalmatian daisy</name>
    <name type="synonym">Chrysanthemum cinerariifolium</name>
    <dbReference type="NCBI Taxonomy" id="118510"/>
    <lineage>
        <taxon>Eukaryota</taxon>
        <taxon>Viridiplantae</taxon>
        <taxon>Streptophyta</taxon>
        <taxon>Embryophyta</taxon>
        <taxon>Tracheophyta</taxon>
        <taxon>Spermatophyta</taxon>
        <taxon>Magnoliopsida</taxon>
        <taxon>eudicotyledons</taxon>
        <taxon>Gunneridae</taxon>
        <taxon>Pentapetalae</taxon>
        <taxon>asterids</taxon>
        <taxon>campanulids</taxon>
        <taxon>Asterales</taxon>
        <taxon>Asteraceae</taxon>
        <taxon>Asteroideae</taxon>
        <taxon>Anthemideae</taxon>
        <taxon>Anthemidinae</taxon>
        <taxon>Tanacetum</taxon>
    </lineage>
</organism>
<dbReference type="SUPFAM" id="SSF57756">
    <property type="entry name" value="Retrovirus zinc finger-like domains"/>
    <property type="match status" value="1"/>
</dbReference>
<evidence type="ECO:0008006" key="4">
    <source>
        <dbReference type="Google" id="ProtNLM"/>
    </source>
</evidence>
<dbReference type="EMBL" id="BKCJ010003290">
    <property type="protein sequence ID" value="GEU54170.1"/>
    <property type="molecule type" value="Genomic_DNA"/>
</dbReference>
<feature type="compositionally biased region" description="Basic and acidic residues" evidence="2">
    <location>
        <begin position="99"/>
        <end position="117"/>
    </location>
</feature>
<name>A0A6L2KZE0_TANCI</name>
<reference evidence="3" key="1">
    <citation type="journal article" date="2019" name="Sci. Rep.">
        <title>Draft genome of Tanacetum cinerariifolium, the natural source of mosquito coil.</title>
        <authorList>
            <person name="Yamashiro T."/>
            <person name="Shiraishi A."/>
            <person name="Satake H."/>
            <person name="Nakayama K."/>
        </authorList>
    </citation>
    <scope>NUCLEOTIDE SEQUENCE</scope>
</reference>
<feature type="region of interest" description="Disordered" evidence="2">
    <location>
        <begin position="146"/>
        <end position="174"/>
    </location>
</feature>